<sequence length="104" mass="11245">MQNTALNTLEASAENSSEQGFELILQRQGLRLAVEPGESITDVLQLAGVEIETVCEQGICGTCVTRWVDGDPEHHDSCLTEAERSTHVALCCARSRSATLTLDL</sequence>
<dbReference type="InterPro" id="IPR006058">
    <property type="entry name" value="2Fe2S_fd_BS"/>
</dbReference>
<comment type="caution">
    <text evidence="2">The sequence shown here is derived from an EMBL/GenBank/DDBJ whole genome shotgun (WGS) entry which is preliminary data.</text>
</comment>
<evidence type="ECO:0000313" key="3">
    <source>
        <dbReference type="Proteomes" id="UP000261948"/>
    </source>
</evidence>
<organism evidence="2 3">
    <name type="scientific">Comamonas testosteroni</name>
    <name type="common">Pseudomonas testosteroni</name>
    <dbReference type="NCBI Taxonomy" id="285"/>
    <lineage>
        <taxon>Bacteria</taxon>
        <taxon>Pseudomonadati</taxon>
        <taxon>Pseudomonadota</taxon>
        <taxon>Betaproteobacteria</taxon>
        <taxon>Burkholderiales</taxon>
        <taxon>Comamonadaceae</taxon>
        <taxon>Comamonas</taxon>
    </lineage>
</organism>
<dbReference type="GO" id="GO:0051537">
    <property type="term" value="F:2 iron, 2 sulfur cluster binding"/>
    <property type="evidence" value="ECO:0007669"/>
    <property type="project" value="InterPro"/>
</dbReference>
<dbReference type="OrthoDB" id="370747at2"/>
<dbReference type="PROSITE" id="PS51085">
    <property type="entry name" value="2FE2S_FER_2"/>
    <property type="match status" value="1"/>
</dbReference>
<protein>
    <submittedName>
        <fullName evidence="2">Ferredoxin</fullName>
    </submittedName>
</protein>
<dbReference type="Pfam" id="PF00111">
    <property type="entry name" value="Fer2"/>
    <property type="match status" value="1"/>
</dbReference>
<dbReference type="EMBL" id="QURR01000021">
    <property type="protein sequence ID" value="RGE42957.1"/>
    <property type="molecule type" value="Genomic_DNA"/>
</dbReference>
<dbReference type="PROSITE" id="PS00197">
    <property type="entry name" value="2FE2S_FER_1"/>
    <property type="match status" value="1"/>
</dbReference>
<dbReference type="Gene3D" id="3.10.20.30">
    <property type="match status" value="1"/>
</dbReference>
<dbReference type="InterPro" id="IPR001041">
    <property type="entry name" value="2Fe-2S_ferredoxin-type"/>
</dbReference>
<evidence type="ECO:0000313" key="2">
    <source>
        <dbReference type="EMBL" id="RGE42957.1"/>
    </source>
</evidence>
<feature type="domain" description="2Fe-2S ferredoxin-type" evidence="1">
    <location>
        <begin position="19"/>
        <end position="104"/>
    </location>
</feature>
<evidence type="ECO:0000259" key="1">
    <source>
        <dbReference type="PROSITE" id="PS51085"/>
    </source>
</evidence>
<dbReference type="CDD" id="cd00207">
    <property type="entry name" value="fer2"/>
    <property type="match status" value="1"/>
</dbReference>
<dbReference type="SUPFAM" id="SSF54292">
    <property type="entry name" value="2Fe-2S ferredoxin-like"/>
    <property type="match status" value="1"/>
</dbReference>
<keyword evidence="3" id="KW-1185">Reference proteome</keyword>
<name>A0A373FG35_COMTE</name>
<gene>
    <name evidence="2" type="ORF">DZC30_16020</name>
</gene>
<proteinExistence type="predicted"/>
<reference evidence="2 3" key="1">
    <citation type="submission" date="2018-08" db="EMBL/GenBank/DDBJ databases">
        <title>Comamonas testosteroni strain SWCO2.</title>
        <authorList>
            <person name="Jiang N."/>
            <person name="Zhang X.Z."/>
        </authorList>
    </citation>
    <scope>NUCLEOTIDE SEQUENCE [LARGE SCALE GENOMIC DNA]</scope>
    <source>
        <strain evidence="2 3">SWCO2</strain>
    </source>
</reference>
<dbReference type="InterPro" id="IPR012675">
    <property type="entry name" value="Beta-grasp_dom_sf"/>
</dbReference>
<dbReference type="AlphaFoldDB" id="A0A373FG35"/>
<accession>A0A373FG35</accession>
<dbReference type="InterPro" id="IPR036010">
    <property type="entry name" value="2Fe-2S_ferredoxin-like_sf"/>
</dbReference>
<dbReference type="Proteomes" id="UP000261948">
    <property type="component" value="Unassembled WGS sequence"/>
</dbReference>